<evidence type="ECO:0000313" key="1">
    <source>
        <dbReference type="EMBL" id="AAZ64841.1"/>
    </source>
</evidence>
<sequence length="116" mass="13411">MMSPEASPTHIPMSRPLRYWMCLLLLVAAEPSRAQDLVECKRIDQEQLAAATTETLLFLRCRARRISYEAPRLKGVPQRVKDDLMFACLDQADAVEHQLRVRHGFTRESLARERCE</sequence>
<accession>Q46PU3</accession>
<dbReference type="AlphaFoldDB" id="Q46PU3"/>
<organism evidence="1">
    <name type="scientific">Cupriavidus pinatubonensis (strain JMP 134 / LMG 1197)</name>
    <name type="common">Cupriavidus necator (strain JMP 134)</name>
    <dbReference type="NCBI Taxonomy" id="264198"/>
    <lineage>
        <taxon>Bacteria</taxon>
        <taxon>Pseudomonadati</taxon>
        <taxon>Pseudomonadota</taxon>
        <taxon>Betaproteobacteria</taxon>
        <taxon>Burkholderiales</taxon>
        <taxon>Burkholderiaceae</taxon>
        <taxon>Cupriavidus</taxon>
    </lineage>
</organism>
<name>Q46PU3_CUPPJ</name>
<dbReference type="KEGG" id="reu:Reut_B5496"/>
<protein>
    <submittedName>
        <fullName evidence="1">Uncharacterized protein</fullName>
    </submittedName>
</protein>
<gene>
    <name evidence="1" type="ordered locus">Reut_B5496</name>
</gene>
<proteinExistence type="predicted"/>
<dbReference type="HOGENOM" id="CLU_152565_0_0_4"/>
<dbReference type="EMBL" id="CP000091">
    <property type="protein sequence ID" value="AAZ64841.1"/>
    <property type="molecule type" value="Genomic_DNA"/>
</dbReference>
<reference evidence="1" key="1">
    <citation type="submission" date="2005-08" db="EMBL/GenBank/DDBJ databases">
        <title>Complete sequence of chromosome 2 of Ralstonia eutropha JMP134.</title>
        <authorList>
            <person name="Copeland A."/>
            <person name="Lucas S."/>
            <person name="Lapidus A."/>
            <person name="Barry K."/>
            <person name="Detter J.C."/>
            <person name="Glavina T."/>
            <person name="Hammon N."/>
            <person name="Israni S."/>
            <person name="Pitluck S."/>
            <person name="Goltsman E."/>
            <person name="Martinez M."/>
            <person name="Schmutz J."/>
            <person name="Larimer F."/>
            <person name="Land M."/>
            <person name="Lykidis A."/>
            <person name="Richardson P."/>
        </authorList>
    </citation>
    <scope>NUCLEOTIDE SEQUENCE [LARGE SCALE GENOMIC DNA]</scope>
    <source>
        <strain evidence="1">JMP134</strain>
    </source>
</reference>